<dbReference type="AlphaFoldDB" id="A0A3S0V544"/>
<sequence>MPSIAKLLLIVLTVAVGFFAGDLLKLLQGQTPVSLDDYCLVSTEPCTQQSVTVKANKSTSQPLVPTLVQVDWPDARSDKLVVSMQGYEMDMGNVLFTLERTATGQFSGQIILPVCTTDAMTWYGTISDGDTSINTSIRMER</sequence>
<organism evidence="1 2">
    <name type="scientific">Vibrio aquaticus</name>
    <dbReference type="NCBI Taxonomy" id="2496559"/>
    <lineage>
        <taxon>Bacteria</taxon>
        <taxon>Pseudomonadati</taxon>
        <taxon>Pseudomonadota</taxon>
        <taxon>Gammaproteobacteria</taxon>
        <taxon>Vibrionales</taxon>
        <taxon>Vibrionaceae</taxon>
        <taxon>Vibrio</taxon>
    </lineage>
</organism>
<dbReference type="Proteomes" id="UP000268973">
    <property type="component" value="Unassembled WGS sequence"/>
</dbReference>
<evidence type="ECO:0000313" key="1">
    <source>
        <dbReference type="EMBL" id="RTZ18146.1"/>
    </source>
</evidence>
<name>A0A3S0V544_9VIBR</name>
<comment type="caution">
    <text evidence="1">The sequence shown here is derived from an EMBL/GenBank/DDBJ whole genome shotgun (WGS) entry which is preliminary data.</text>
</comment>
<reference evidence="1 2" key="1">
    <citation type="submission" date="2018-12" db="EMBL/GenBank/DDBJ databases">
        <title>Vibrio sp. isolated from China Sea.</title>
        <authorList>
            <person name="Li Y."/>
        </authorList>
    </citation>
    <scope>NUCLEOTIDE SEQUENCE [LARGE SCALE GENOMIC DNA]</scope>
    <source>
        <strain evidence="1 2">BEI207</strain>
    </source>
</reference>
<gene>
    <name evidence="1" type="ORF">EJ063_04990</name>
</gene>
<keyword evidence="2" id="KW-1185">Reference proteome</keyword>
<protein>
    <submittedName>
        <fullName evidence="1">Uncharacterized protein</fullName>
    </submittedName>
</protein>
<dbReference type="OrthoDB" id="5917490at2"/>
<dbReference type="RefSeq" id="WP_126572892.1">
    <property type="nucleotide sequence ID" value="NZ_RXZH01000001.1"/>
</dbReference>
<dbReference type="EMBL" id="RXZH01000001">
    <property type="protein sequence ID" value="RTZ18146.1"/>
    <property type="molecule type" value="Genomic_DNA"/>
</dbReference>
<accession>A0A3S0V544</accession>
<proteinExistence type="predicted"/>
<evidence type="ECO:0000313" key="2">
    <source>
        <dbReference type="Proteomes" id="UP000268973"/>
    </source>
</evidence>